<accession>A0AAD9UKY4</accession>
<comment type="caution">
    <text evidence="1">The sequence shown here is derived from an EMBL/GenBank/DDBJ whole genome shotgun (WGS) entry which is preliminary data.</text>
</comment>
<name>A0AAD9UKY4_RIDPI</name>
<evidence type="ECO:0000313" key="2">
    <source>
        <dbReference type="Proteomes" id="UP001209878"/>
    </source>
</evidence>
<dbReference type="AlphaFoldDB" id="A0AAD9UKY4"/>
<reference evidence="1" key="1">
    <citation type="journal article" date="2023" name="Mol. Biol. Evol.">
        <title>Third-Generation Sequencing Reveals the Adaptive Role of the Epigenome in Three Deep-Sea Polychaetes.</title>
        <authorList>
            <person name="Perez M."/>
            <person name="Aroh O."/>
            <person name="Sun Y."/>
            <person name="Lan Y."/>
            <person name="Juniper S.K."/>
            <person name="Young C.R."/>
            <person name="Angers B."/>
            <person name="Qian P.Y."/>
        </authorList>
    </citation>
    <scope>NUCLEOTIDE SEQUENCE</scope>
    <source>
        <strain evidence="1">R07B-5</strain>
    </source>
</reference>
<organism evidence="1 2">
    <name type="scientific">Ridgeia piscesae</name>
    <name type="common">Tubeworm</name>
    <dbReference type="NCBI Taxonomy" id="27915"/>
    <lineage>
        <taxon>Eukaryota</taxon>
        <taxon>Metazoa</taxon>
        <taxon>Spiralia</taxon>
        <taxon>Lophotrochozoa</taxon>
        <taxon>Annelida</taxon>
        <taxon>Polychaeta</taxon>
        <taxon>Sedentaria</taxon>
        <taxon>Canalipalpata</taxon>
        <taxon>Sabellida</taxon>
        <taxon>Siboglinidae</taxon>
        <taxon>Ridgeia</taxon>
    </lineage>
</organism>
<sequence length="64" mass="6923">MRALALLICVAILAVGLVARLYLHYPYYAKTMCLPLPLGNATVPPNSSLPLCEDFLTTPSATFL</sequence>
<evidence type="ECO:0000313" key="1">
    <source>
        <dbReference type="EMBL" id="KAK2193077.1"/>
    </source>
</evidence>
<gene>
    <name evidence="1" type="ORF">NP493_17g04037</name>
</gene>
<dbReference type="EMBL" id="JAODUO010000017">
    <property type="protein sequence ID" value="KAK2193077.1"/>
    <property type="molecule type" value="Genomic_DNA"/>
</dbReference>
<protein>
    <submittedName>
        <fullName evidence="1">Uncharacterized protein</fullName>
    </submittedName>
</protein>
<proteinExistence type="predicted"/>
<dbReference type="Proteomes" id="UP001209878">
    <property type="component" value="Unassembled WGS sequence"/>
</dbReference>
<keyword evidence="2" id="KW-1185">Reference proteome</keyword>